<dbReference type="EMBL" id="JH817012">
    <property type="protein sequence ID" value="EKC37646.1"/>
    <property type="molecule type" value="Genomic_DNA"/>
</dbReference>
<dbReference type="InParanoid" id="K1RSW4"/>
<organism evidence="2">
    <name type="scientific">Magallana gigas</name>
    <name type="common">Pacific oyster</name>
    <name type="synonym">Crassostrea gigas</name>
    <dbReference type="NCBI Taxonomy" id="29159"/>
    <lineage>
        <taxon>Eukaryota</taxon>
        <taxon>Metazoa</taxon>
        <taxon>Spiralia</taxon>
        <taxon>Lophotrochozoa</taxon>
        <taxon>Mollusca</taxon>
        <taxon>Bivalvia</taxon>
        <taxon>Autobranchia</taxon>
        <taxon>Pteriomorphia</taxon>
        <taxon>Ostreida</taxon>
        <taxon>Ostreoidea</taxon>
        <taxon>Ostreidae</taxon>
        <taxon>Magallana</taxon>
    </lineage>
</organism>
<accession>K1RSW4</accession>
<protein>
    <submittedName>
        <fullName evidence="2">Uncharacterized protein</fullName>
    </submittedName>
</protein>
<feature type="region of interest" description="Disordered" evidence="1">
    <location>
        <begin position="180"/>
        <end position="199"/>
    </location>
</feature>
<evidence type="ECO:0000313" key="2">
    <source>
        <dbReference type="EMBL" id="EKC37646.1"/>
    </source>
</evidence>
<gene>
    <name evidence="2" type="ORF">CGI_10026931</name>
</gene>
<dbReference type="HOGENOM" id="CLU_057395_0_0_1"/>
<feature type="compositionally biased region" description="Polar residues" evidence="1">
    <location>
        <begin position="43"/>
        <end position="67"/>
    </location>
</feature>
<reference evidence="2" key="1">
    <citation type="journal article" date="2012" name="Nature">
        <title>The oyster genome reveals stress adaptation and complexity of shell formation.</title>
        <authorList>
            <person name="Zhang G."/>
            <person name="Fang X."/>
            <person name="Guo X."/>
            <person name="Li L."/>
            <person name="Luo R."/>
            <person name="Xu F."/>
            <person name="Yang P."/>
            <person name="Zhang L."/>
            <person name="Wang X."/>
            <person name="Qi H."/>
            <person name="Xiong Z."/>
            <person name="Que H."/>
            <person name="Xie Y."/>
            <person name="Holland P.W."/>
            <person name="Paps J."/>
            <person name="Zhu Y."/>
            <person name="Wu F."/>
            <person name="Chen Y."/>
            <person name="Wang J."/>
            <person name="Peng C."/>
            <person name="Meng J."/>
            <person name="Yang L."/>
            <person name="Liu J."/>
            <person name="Wen B."/>
            <person name="Zhang N."/>
            <person name="Huang Z."/>
            <person name="Zhu Q."/>
            <person name="Feng Y."/>
            <person name="Mount A."/>
            <person name="Hedgecock D."/>
            <person name="Xu Z."/>
            <person name="Liu Y."/>
            <person name="Domazet-Loso T."/>
            <person name="Du Y."/>
            <person name="Sun X."/>
            <person name="Zhang S."/>
            <person name="Liu B."/>
            <person name="Cheng P."/>
            <person name="Jiang X."/>
            <person name="Li J."/>
            <person name="Fan D."/>
            <person name="Wang W."/>
            <person name="Fu W."/>
            <person name="Wang T."/>
            <person name="Wang B."/>
            <person name="Zhang J."/>
            <person name="Peng Z."/>
            <person name="Li Y."/>
            <person name="Li N."/>
            <person name="Wang J."/>
            <person name="Chen M."/>
            <person name="He Y."/>
            <person name="Tan F."/>
            <person name="Song X."/>
            <person name="Zheng Q."/>
            <person name="Huang R."/>
            <person name="Yang H."/>
            <person name="Du X."/>
            <person name="Chen L."/>
            <person name="Yang M."/>
            <person name="Gaffney P.M."/>
            <person name="Wang S."/>
            <person name="Luo L."/>
            <person name="She Z."/>
            <person name="Ming Y."/>
            <person name="Huang W."/>
            <person name="Zhang S."/>
            <person name="Huang B."/>
            <person name="Zhang Y."/>
            <person name="Qu T."/>
            <person name="Ni P."/>
            <person name="Miao G."/>
            <person name="Wang J."/>
            <person name="Wang Q."/>
            <person name="Steinberg C.E."/>
            <person name="Wang H."/>
            <person name="Li N."/>
            <person name="Qian L."/>
            <person name="Zhang G."/>
            <person name="Li Y."/>
            <person name="Yang H."/>
            <person name="Liu X."/>
            <person name="Wang J."/>
            <person name="Yin Y."/>
            <person name="Wang J."/>
        </authorList>
    </citation>
    <scope>NUCLEOTIDE SEQUENCE [LARGE SCALE GENOMIC DNA]</scope>
    <source>
        <strain evidence="2">05x7-T-G4-1.051#20</strain>
    </source>
</reference>
<dbReference type="AlphaFoldDB" id="K1RSW4"/>
<evidence type="ECO:0000256" key="1">
    <source>
        <dbReference type="SAM" id="MobiDB-lite"/>
    </source>
</evidence>
<name>K1RSW4_MAGGI</name>
<feature type="region of interest" description="Disordered" evidence="1">
    <location>
        <begin position="1"/>
        <end position="76"/>
    </location>
</feature>
<proteinExistence type="predicted"/>
<sequence>MPMVPLRRSPRKKSALSETHRILMEKSDEETDDEGQFSFFKNARTSTPVRRSPRKQPTNNSRQLQDSQSEDALDKDDNLYRKREILAHIGIMKRDLRELAHKKDEAQAPVSVPNRIRIAVKEYFANGEDMDLKWDYQKRFYDEENCELTDYIKKSVKGVAPDVANEVLEAAVKRYFTSKKEAANRKSKNKDALHKQRQATYERKKEASILKPIFRDKVRRRLQAAEKKNWGVEKKKMVTQLLKSKSAHNLMSSDEEADEGFISHPYSWESDTWRTVKESLDKKYLEKYLEVCPSRSRRLLQKRTRGSIKEQQRPDIEEEFSWIFV</sequence>